<dbReference type="GO" id="GO:0032391">
    <property type="term" value="C:photoreceptor connecting cilium"/>
    <property type="evidence" value="ECO:0007669"/>
    <property type="project" value="TreeGrafter"/>
</dbReference>
<organism evidence="2 3">
    <name type="scientific">Serilophus lunatus</name>
    <name type="common">silver-breasted broadbill</name>
    <dbReference type="NCBI Taxonomy" id="239386"/>
    <lineage>
        <taxon>Eukaryota</taxon>
        <taxon>Metazoa</taxon>
        <taxon>Chordata</taxon>
        <taxon>Craniata</taxon>
        <taxon>Vertebrata</taxon>
        <taxon>Euteleostomi</taxon>
        <taxon>Archelosauria</taxon>
        <taxon>Archosauria</taxon>
        <taxon>Dinosauria</taxon>
        <taxon>Saurischia</taxon>
        <taxon>Theropoda</taxon>
        <taxon>Coelurosauria</taxon>
        <taxon>Aves</taxon>
        <taxon>Neognathae</taxon>
        <taxon>Neoaves</taxon>
        <taxon>Telluraves</taxon>
        <taxon>Australaves</taxon>
        <taxon>Passeriformes</taxon>
        <taxon>Eurylaimidae</taxon>
        <taxon>Serilophus</taxon>
    </lineage>
</organism>
<dbReference type="GO" id="GO:1905515">
    <property type="term" value="P:non-motile cilium assembly"/>
    <property type="evidence" value="ECO:0007669"/>
    <property type="project" value="TreeGrafter"/>
</dbReference>
<dbReference type="Proteomes" id="UP000553648">
    <property type="component" value="Unassembled WGS sequence"/>
</dbReference>
<evidence type="ECO:0000313" key="2">
    <source>
        <dbReference type="EMBL" id="NXM76004.1"/>
    </source>
</evidence>
<protein>
    <submittedName>
        <fullName evidence="2">FTM protein</fullName>
    </submittedName>
</protein>
<feature type="non-terminal residue" evidence="2">
    <location>
        <position position="133"/>
    </location>
</feature>
<dbReference type="AlphaFoldDB" id="A0A7L1DGI7"/>
<dbReference type="InterPro" id="IPR035892">
    <property type="entry name" value="C2_domain_sf"/>
</dbReference>
<dbReference type="EMBL" id="VXBA01004823">
    <property type="protein sequence ID" value="NXM76004.1"/>
    <property type="molecule type" value="Genomic_DNA"/>
</dbReference>
<dbReference type="GO" id="GO:0046548">
    <property type="term" value="P:retinal rod cell development"/>
    <property type="evidence" value="ECO:0007669"/>
    <property type="project" value="TreeGrafter"/>
</dbReference>
<gene>
    <name evidence="2" type="primary">Rpgrip1l_1</name>
    <name evidence="2" type="ORF">SERLUN_R04384</name>
</gene>
<dbReference type="InterPro" id="IPR031139">
    <property type="entry name" value="RPGRIP1_fam"/>
</dbReference>
<keyword evidence="3" id="KW-1185">Reference proteome</keyword>
<dbReference type="InterPro" id="IPR041091">
    <property type="entry name" value="RPGRIP1_C"/>
</dbReference>
<dbReference type="PANTHER" id="PTHR14240">
    <property type="entry name" value="RETINITIS PIGMENTOSA GTPASE REGULATOR-INTERACTING PROTEIN"/>
    <property type="match status" value="1"/>
</dbReference>
<dbReference type="Pfam" id="PF18111">
    <property type="entry name" value="RPGR1_C"/>
    <property type="match status" value="1"/>
</dbReference>
<feature type="domain" description="RPGRIP1 C-terminal" evidence="1">
    <location>
        <begin position="1"/>
        <end position="133"/>
    </location>
</feature>
<comment type="caution">
    <text evidence="2">The sequence shown here is derived from an EMBL/GenBank/DDBJ whole genome shotgun (WGS) entry which is preliminary data.</text>
</comment>
<name>A0A7L1DGI7_9PASS</name>
<feature type="non-terminal residue" evidence="2">
    <location>
        <position position="1"/>
    </location>
</feature>
<dbReference type="PANTHER" id="PTHR14240:SF4">
    <property type="entry name" value="PROTEIN FANTOM"/>
    <property type="match status" value="1"/>
</dbReference>
<evidence type="ECO:0000313" key="3">
    <source>
        <dbReference type="Proteomes" id="UP000553648"/>
    </source>
</evidence>
<proteinExistence type="predicted"/>
<dbReference type="Gene3D" id="2.60.40.150">
    <property type="entry name" value="C2 domain"/>
    <property type="match status" value="1"/>
</dbReference>
<dbReference type="GO" id="GO:0031870">
    <property type="term" value="F:thromboxane A2 receptor binding"/>
    <property type="evidence" value="ECO:0007669"/>
    <property type="project" value="TreeGrafter"/>
</dbReference>
<reference evidence="2 3" key="1">
    <citation type="submission" date="2019-09" db="EMBL/GenBank/DDBJ databases">
        <title>Bird 10,000 Genomes (B10K) Project - Family phase.</title>
        <authorList>
            <person name="Zhang G."/>
        </authorList>
    </citation>
    <scope>NUCLEOTIDE SEQUENCE [LARGE SCALE GENOMIC DNA]</scope>
    <source>
        <strain evidence="2">B10K-DU-002-03</strain>
        <tissue evidence="2">Muscle</tissue>
    </source>
</reference>
<evidence type="ECO:0000259" key="1">
    <source>
        <dbReference type="Pfam" id="PF18111"/>
    </source>
</evidence>
<sequence length="133" mass="15003">IASDETIHQLCVECTWNRIFAEETPLPTPTGGQRIHLVNVDKVDNCAEREYLKSVLLKPDLHTDRLEIPARSDPLEEEQDPACEDTQFALVSLKEILQKQRNFVEQDIHVFDSQDDGAVIGELKGTVEALHAL</sequence>
<dbReference type="OrthoDB" id="2133912at2759"/>
<accession>A0A7L1DGI7</accession>